<dbReference type="Proteomes" id="UP000265719">
    <property type="component" value="Chromosome"/>
</dbReference>
<reference evidence="4" key="1">
    <citation type="submission" date="2020-10" db="EMBL/GenBank/DDBJ databases">
        <title>De novo genome project of the cellulose decomposer Thermobifida halotolerans type strain.</title>
        <authorList>
            <person name="Nagy I."/>
            <person name="Horvath B."/>
            <person name="Kukolya J."/>
            <person name="Nagy I."/>
            <person name="Orsini M."/>
        </authorList>
    </citation>
    <scope>NUCLEOTIDE SEQUENCE</scope>
    <source>
        <strain evidence="4">DSM 44931</strain>
    </source>
</reference>
<dbReference type="KEGG" id="thao:NI17_010965"/>
<evidence type="ECO:0000256" key="1">
    <source>
        <dbReference type="ARBA" id="ARBA00009986"/>
    </source>
</evidence>
<sequence length="472" mass="49342">MITTDRIYVGGQWTAPRTTDRIAVDNPYTQQTVAHVPLCGADDVDRAVRAAHDAFPAWAATDVAERVAHLDALRRELAVRAEEMSALITSEMGAPRVIADRIQVGLPLAVLGDTVATARDLAWTERIGNSLVVREPVGVVGAITPWNYPLHQIIAKAAPALAAGCTVVLKPSEVAPLSAFLLAEIIDSVGFPPGVFNLVTGTGPEAGEALTAHPLVDMVSFTGSTRAGSRVSEVAAATVKKVSLELGGKSAGVVLDDADLAAAVKSVVSDCMLNSGQTCTALTRLLVPQDRYDEAVALAVEAAQSKPMGDPADPATRIGPLASADAHRRVLDHLERARKDGAVFATGGPDAQVPDQGYFVAPTVLAGVGRDAAAAREEIFGPVLTVLGYTDTDDAVRLANDTDYGLSGGVWSADADRALAVARRMRTGQVAVNGGRFNPSAPFGGYRKSGNGRELGRFGLEEFCEVKAVQLP</sequence>
<dbReference type="InterPro" id="IPR016162">
    <property type="entry name" value="Ald_DH_N"/>
</dbReference>
<dbReference type="CDD" id="cd07138">
    <property type="entry name" value="ALDH_CddD_SSP0762"/>
    <property type="match status" value="1"/>
</dbReference>
<dbReference type="InterPro" id="IPR016161">
    <property type="entry name" value="Ald_DH/histidinol_DH"/>
</dbReference>
<dbReference type="PROSITE" id="PS00687">
    <property type="entry name" value="ALDEHYDE_DEHYDR_GLU"/>
    <property type="match status" value="1"/>
</dbReference>
<dbReference type="Gene3D" id="3.40.605.10">
    <property type="entry name" value="Aldehyde Dehydrogenase, Chain A, domain 1"/>
    <property type="match status" value="1"/>
</dbReference>
<evidence type="ECO:0000313" key="5">
    <source>
        <dbReference type="Proteomes" id="UP000265719"/>
    </source>
</evidence>
<dbReference type="GO" id="GO:0016620">
    <property type="term" value="F:oxidoreductase activity, acting on the aldehyde or oxo group of donors, NAD or NADP as acceptor"/>
    <property type="evidence" value="ECO:0007669"/>
    <property type="project" value="InterPro"/>
</dbReference>
<dbReference type="FunFam" id="3.40.605.10:FF:000007">
    <property type="entry name" value="NAD/NADP-dependent betaine aldehyde dehydrogenase"/>
    <property type="match status" value="1"/>
</dbReference>
<evidence type="ECO:0000256" key="3">
    <source>
        <dbReference type="RuleBase" id="RU003345"/>
    </source>
</evidence>
<dbReference type="EMBL" id="CP063196">
    <property type="protein sequence ID" value="UOE21566.1"/>
    <property type="molecule type" value="Genomic_DNA"/>
</dbReference>
<name>A0A399GA85_9ACTN</name>
<organism evidence="4 5">
    <name type="scientific">Thermobifida halotolerans</name>
    <dbReference type="NCBI Taxonomy" id="483545"/>
    <lineage>
        <taxon>Bacteria</taxon>
        <taxon>Bacillati</taxon>
        <taxon>Actinomycetota</taxon>
        <taxon>Actinomycetes</taxon>
        <taxon>Streptosporangiales</taxon>
        <taxon>Nocardiopsidaceae</taxon>
        <taxon>Thermobifida</taxon>
    </lineage>
</organism>
<dbReference type="AlphaFoldDB" id="A0A399GA85"/>
<dbReference type="FunFam" id="3.40.309.10:FF:000009">
    <property type="entry name" value="Aldehyde dehydrogenase A"/>
    <property type="match status" value="1"/>
</dbReference>
<dbReference type="PANTHER" id="PTHR42804:SF1">
    <property type="entry name" value="ALDEHYDE DEHYDROGENASE-RELATED"/>
    <property type="match status" value="1"/>
</dbReference>
<evidence type="ECO:0000256" key="2">
    <source>
        <dbReference type="ARBA" id="ARBA00023002"/>
    </source>
</evidence>
<proteinExistence type="inferred from homology"/>
<comment type="similarity">
    <text evidence="1 3">Belongs to the aldehyde dehydrogenase family.</text>
</comment>
<dbReference type="PANTHER" id="PTHR42804">
    <property type="entry name" value="ALDEHYDE DEHYDROGENASE"/>
    <property type="match status" value="1"/>
</dbReference>
<keyword evidence="5" id="KW-1185">Reference proteome</keyword>
<gene>
    <name evidence="4" type="ORF">NI17_010965</name>
</gene>
<dbReference type="InterPro" id="IPR029510">
    <property type="entry name" value="Ald_DH_CS_GLU"/>
</dbReference>
<accession>A0A399GA85</accession>
<keyword evidence="2 3" id="KW-0560">Oxidoreductase</keyword>
<dbReference type="Pfam" id="PF00171">
    <property type="entry name" value="Aldedh"/>
    <property type="match status" value="1"/>
</dbReference>
<protein>
    <submittedName>
        <fullName evidence="4">Aldehyde dehydrogenase family protein</fullName>
    </submittedName>
</protein>
<dbReference type="OrthoDB" id="3802174at2"/>
<dbReference type="InterPro" id="IPR016163">
    <property type="entry name" value="Ald_DH_C"/>
</dbReference>
<dbReference type="SUPFAM" id="SSF53720">
    <property type="entry name" value="ALDH-like"/>
    <property type="match status" value="1"/>
</dbReference>
<dbReference type="Gene3D" id="3.40.309.10">
    <property type="entry name" value="Aldehyde Dehydrogenase, Chain A, domain 2"/>
    <property type="match status" value="1"/>
</dbReference>
<evidence type="ECO:0000313" key="4">
    <source>
        <dbReference type="EMBL" id="UOE21566.1"/>
    </source>
</evidence>
<dbReference type="InterPro" id="IPR015590">
    <property type="entry name" value="Aldehyde_DH_dom"/>
</dbReference>
<dbReference type="RefSeq" id="WP_068690874.1">
    <property type="nucleotide sequence ID" value="NZ_CP063196.1"/>
</dbReference>